<dbReference type="eggNOG" id="COG0577">
    <property type="taxonomic scope" value="Bacteria"/>
</dbReference>
<dbReference type="InterPro" id="IPR051125">
    <property type="entry name" value="ABC-4/HrtB_transporter"/>
</dbReference>
<dbReference type="GO" id="GO:0005886">
    <property type="term" value="C:plasma membrane"/>
    <property type="evidence" value="ECO:0007669"/>
    <property type="project" value="UniProtKB-SubCell"/>
</dbReference>
<evidence type="ECO:0000313" key="10">
    <source>
        <dbReference type="Proteomes" id="UP000006860"/>
    </source>
</evidence>
<dbReference type="Proteomes" id="UP000006860">
    <property type="component" value="Chromosome"/>
</dbReference>
<protein>
    <recommendedName>
        <fullName evidence="11">ABC3 transporter permease protein domain-containing protein</fullName>
    </recommendedName>
</protein>
<feature type="transmembrane region" description="Helical" evidence="6">
    <location>
        <begin position="420"/>
        <end position="441"/>
    </location>
</feature>
<feature type="domain" description="ABC3 transporter permease C-terminal" evidence="7">
    <location>
        <begin position="329"/>
        <end position="443"/>
    </location>
</feature>
<name>F0SN54_RUBBR</name>
<keyword evidence="4 6" id="KW-1133">Transmembrane helix</keyword>
<evidence type="ECO:0000256" key="4">
    <source>
        <dbReference type="ARBA" id="ARBA00022989"/>
    </source>
</evidence>
<dbReference type="OrthoDB" id="9784014at2"/>
<reference evidence="10" key="1">
    <citation type="submission" date="2011-02" db="EMBL/GenBank/DDBJ databases">
        <title>The complete genome of Planctomyces brasiliensis DSM 5305.</title>
        <authorList>
            <person name="Lucas S."/>
            <person name="Copeland A."/>
            <person name="Lapidus A."/>
            <person name="Bruce D."/>
            <person name="Goodwin L."/>
            <person name="Pitluck S."/>
            <person name="Kyrpides N."/>
            <person name="Mavromatis K."/>
            <person name="Pagani I."/>
            <person name="Ivanova N."/>
            <person name="Ovchinnikova G."/>
            <person name="Lu M."/>
            <person name="Detter J.C."/>
            <person name="Han C."/>
            <person name="Land M."/>
            <person name="Hauser L."/>
            <person name="Markowitz V."/>
            <person name="Cheng J.-F."/>
            <person name="Hugenholtz P."/>
            <person name="Woyke T."/>
            <person name="Wu D."/>
            <person name="Tindall B."/>
            <person name="Pomrenke H.G."/>
            <person name="Brambilla E."/>
            <person name="Klenk H.-P."/>
            <person name="Eisen J.A."/>
        </authorList>
    </citation>
    <scope>NUCLEOTIDE SEQUENCE [LARGE SCALE GENOMIC DNA]</scope>
    <source>
        <strain evidence="10">ATCC 49424 / DSM 5305 / JCM 21570 / NBRC 103401 / IFAM 1448</strain>
    </source>
</reference>
<dbReference type="EMBL" id="CP002546">
    <property type="protein sequence ID" value="ADY61083.1"/>
    <property type="molecule type" value="Genomic_DNA"/>
</dbReference>
<evidence type="ECO:0000256" key="1">
    <source>
        <dbReference type="ARBA" id="ARBA00004651"/>
    </source>
</evidence>
<dbReference type="HOGENOM" id="CLU_035316_0_0_0"/>
<feature type="transmembrane region" description="Helical" evidence="6">
    <location>
        <begin position="367"/>
        <end position="400"/>
    </location>
</feature>
<accession>F0SN54</accession>
<sequence>MSLFTIALKSIRQRLLASSLTALSVALGVALMIAVLLANNILQRTFNLQQFGYDLIVGPKGSQLELVLSTVYRIAPPIENLPWRYYEELKQNKQIATAVPVALGDRTEEGGFPILGTTVEYFNVPYAGERRFRTSDAWPKGKWESVVGSQVARENGWKVGQEFRMVHAGQDDHVHDERFTVVGVLEQTGTPNDRTVFVNLEGFFAIAGHEKPVEEAIAREADFFGETYEEVSQRYASDIAEIKAHDHSSHDHEGHDHATPDLQKEVTAILIRMKSEEGKGYLAQTRAIEFSSKLREGFQAQAVNPMVPMQRLMTNLVGNVRQLLLYLTGVIIVVSGISIFVSIYNSMSDRRREIAIMRALGADRMKVFTIILLESITLCLAGGIFGILLGHGGLILLAPIIEAQSGLAIDPLLFDPKELILIPVVTALAVLIGFLPGLTAYRTDVAENL</sequence>
<keyword evidence="10" id="KW-1185">Reference proteome</keyword>
<organism evidence="9 10">
    <name type="scientific">Rubinisphaera brasiliensis (strain ATCC 49424 / DSM 5305 / JCM 21570 / IAM 15109 / NBRC 103401 / IFAM 1448)</name>
    <name type="common">Planctomyces brasiliensis</name>
    <dbReference type="NCBI Taxonomy" id="756272"/>
    <lineage>
        <taxon>Bacteria</taxon>
        <taxon>Pseudomonadati</taxon>
        <taxon>Planctomycetota</taxon>
        <taxon>Planctomycetia</taxon>
        <taxon>Planctomycetales</taxon>
        <taxon>Planctomycetaceae</taxon>
        <taxon>Rubinisphaera</taxon>
    </lineage>
</organism>
<evidence type="ECO:0000259" key="8">
    <source>
        <dbReference type="Pfam" id="PF12704"/>
    </source>
</evidence>
<dbReference type="STRING" id="756272.Plabr_3486"/>
<keyword evidence="3 6" id="KW-0812">Transmembrane</keyword>
<dbReference type="AlphaFoldDB" id="F0SN54"/>
<dbReference type="InterPro" id="IPR025857">
    <property type="entry name" value="MacB_PCD"/>
</dbReference>
<evidence type="ECO:0000313" key="9">
    <source>
        <dbReference type="EMBL" id="ADY61083.1"/>
    </source>
</evidence>
<comment type="subcellular location">
    <subcellularLocation>
        <location evidence="1">Cell membrane</location>
        <topology evidence="1">Multi-pass membrane protein</topology>
    </subcellularLocation>
</comment>
<dbReference type="Pfam" id="PF02687">
    <property type="entry name" value="FtsX"/>
    <property type="match status" value="1"/>
</dbReference>
<keyword evidence="2" id="KW-1003">Cell membrane</keyword>
<dbReference type="RefSeq" id="WP_013629802.1">
    <property type="nucleotide sequence ID" value="NC_015174.1"/>
</dbReference>
<dbReference type="InterPro" id="IPR003838">
    <property type="entry name" value="ABC3_permease_C"/>
</dbReference>
<gene>
    <name evidence="9" type="ordered locus">Plabr_3486</name>
</gene>
<feature type="domain" description="MacB-like periplasmic core" evidence="8">
    <location>
        <begin position="18"/>
        <end position="203"/>
    </location>
</feature>
<evidence type="ECO:0000256" key="2">
    <source>
        <dbReference type="ARBA" id="ARBA00022475"/>
    </source>
</evidence>
<evidence type="ECO:0008006" key="11">
    <source>
        <dbReference type="Google" id="ProtNLM"/>
    </source>
</evidence>
<feature type="transmembrane region" description="Helical" evidence="6">
    <location>
        <begin position="323"/>
        <end position="346"/>
    </location>
</feature>
<dbReference type="PANTHER" id="PTHR43738">
    <property type="entry name" value="ABC TRANSPORTER, MEMBRANE PROTEIN"/>
    <property type="match status" value="1"/>
</dbReference>
<dbReference type="KEGG" id="pbs:Plabr_3486"/>
<dbReference type="PANTHER" id="PTHR43738:SF2">
    <property type="entry name" value="ABC TRANSPORTER PERMEASE"/>
    <property type="match status" value="1"/>
</dbReference>
<dbReference type="Pfam" id="PF12704">
    <property type="entry name" value="MacB_PCD"/>
    <property type="match status" value="1"/>
</dbReference>
<evidence type="ECO:0000256" key="3">
    <source>
        <dbReference type="ARBA" id="ARBA00022692"/>
    </source>
</evidence>
<evidence type="ECO:0000256" key="5">
    <source>
        <dbReference type="ARBA" id="ARBA00023136"/>
    </source>
</evidence>
<keyword evidence="5 6" id="KW-0472">Membrane</keyword>
<proteinExistence type="predicted"/>
<evidence type="ECO:0000259" key="7">
    <source>
        <dbReference type="Pfam" id="PF02687"/>
    </source>
</evidence>
<evidence type="ECO:0000256" key="6">
    <source>
        <dbReference type="SAM" id="Phobius"/>
    </source>
</evidence>